<gene>
    <name evidence="3" type="ORF">K435DRAFT_894272</name>
</gene>
<protein>
    <recommendedName>
        <fullName evidence="2">DUF6532 domain-containing protein</fullName>
    </recommendedName>
</protein>
<feature type="compositionally biased region" description="Low complexity" evidence="1">
    <location>
        <begin position="9"/>
        <end position="22"/>
    </location>
</feature>
<dbReference type="Proteomes" id="UP000297245">
    <property type="component" value="Unassembled WGS sequence"/>
</dbReference>
<keyword evidence="4" id="KW-1185">Reference proteome</keyword>
<evidence type="ECO:0000259" key="2">
    <source>
        <dbReference type="Pfam" id="PF20149"/>
    </source>
</evidence>
<dbReference type="InterPro" id="IPR045341">
    <property type="entry name" value="DUF6532"/>
</dbReference>
<accession>A0A4S8KNA6</accession>
<feature type="compositionally biased region" description="Polar residues" evidence="1">
    <location>
        <begin position="238"/>
        <end position="251"/>
    </location>
</feature>
<proteinExistence type="predicted"/>
<evidence type="ECO:0000313" key="3">
    <source>
        <dbReference type="EMBL" id="THU77079.1"/>
    </source>
</evidence>
<dbReference type="AlphaFoldDB" id="A0A4S8KNA6"/>
<feature type="region of interest" description="Disordered" evidence="1">
    <location>
        <begin position="1"/>
        <end position="98"/>
    </location>
</feature>
<evidence type="ECO:0000313" key="4">
    <source>
        <dbReference type="Proteomes" id="UP000297245"/>
    </source>
</evidence>
<dbReference type="OrthoDB" id="3225557at2759"/>
<name>A0A4S8KNA6_DENBC</name>
<feature type="domain" description="DUF6532" evidence="2">
    <location>
        <begin position="338"/>
        <end position="566"/>
    </location>
</feature>
<feature type="region of interest" description="Disordered" evidence="1">
    <location>
        <begin position="117"/>
        <end position="260"/>
    </location>
</feature>
<sequence length="604" mass="67369">MLSPKTLAKAKAAQQNARNKAQTDNSEGRPHRASKTAALQRKDWIKQKEGQPVDDAPSTAARLPTEVRKRAGSASVETQKVKQRKTAKKKADSEAQQKAVVGAVEIPAQRELQEMFTTSPVLKEPLYEGQPIFAGTGKEPEEVDDVDKDKNVTEQSLPKTSQHRPVRRLNRKIVDDEDDDTEEEDEAFDGTGSDEEPEERDDDREEEEEDELNDDFLQDEMVFIPNEQGNELGDTSLMGPSSRATSVPSSDCQDEDNSNKNVEVEGNVDLNASGFDNDFRPNKVPQIAAAVEKLMPTQPTLSRNWPEHARLTLPSNGRMKDLSLKEQHPVLGSVIRGAMTKIKIQCVTEHAFPELKDKIETARTHLLDSAMSLQESDGRTKDIAERLGCDLPFVTALTDLVIDRISTFRKKVKDAALTEIAAYELGTEEKCAARVEALFEHDKYTFPGTWDESQWDPKNLTGVQTFTIRKNKPYMHDAMKKTLKKFFFQSPTSIGSQLSSTFSCDYQDPTGVDRRNEMPITFVALVATSIFAGLLEWSNGIWKLINFSGDTYSSVYDAHVTALQDLIDAHPKEMHNILADLLEYCGTKTTTQRGGGALQLADFS</sequence>
<feature type="compositionally biased region" description="Acidic residues" evidence="1">
    <location>
        <begin position="175"/>
        <end position="218"/>
    </location>
</feature>
<organism evidence="3 4">
    <name type="scientific">Dendrothele bispora (strain CBS 962.96)</name>
    <dbReference type="NCBI Taxonomy" id="1314807"/>
    <lineage>
        <taxon>Eukaryota</taxon>
        <taxon>Fungi</taxon>
        <taxon>Dikarya</taxon>
        <taxon>Basidiomycota</taxon>
        <taxon>Agaricomycotina</taxon>
        <taxon>Agaricomycetes</taxon>
        <taxon>Agaricomycetidae</taxon>
        <taxon>Agaricales</taxon>
        <taxon>Agaricales incertae sedis</taxon>
        <taxon>Dendrothele</taxon>
    </lineage>
</organism>
<dbReference type="Pfam" id="PF20149">
    <property type="entry name" value="DUF6532"/>
    <property type="match status" value="1"/>
</dbReference>
<reference evidence="3 4" key="1">
    <citation type="journal article" date="2019" name="Nat. Ecol. Evol.">
        <title>Megaphylogeny resolves global patterns of mushroom evolution.</title>
        <authorList>
            <person name="Varga T."/>
            <person name="Krizsan K."/>
            <person name="Foldi C."/>
            <person name="Dima B."/>
            <person name="Sanchez-Garcia M."/>
            <person name="Sanchez-Ramirez S."/>
            <person name="Szollosi G.J."/>
            <person name="Szarkandi J.G."/>
            <person name="Papp V."/>
            <person name="Albert L."/>
            <person name="Andreopoulos W."/>
            <person name="Angelini C."/>
            <person name="Antonin V."/>
            <person name="Barry K.W."/>
            <person name="Bougher N.L."/>
            <person name="Buchanan P."/>
            <person name="Buyck B."/>
            <person name="Bense V."/>
            <person name="Catcheside P."/>
            <person name="Chovatia M."/>
            <person name="Cooper J."/>
            <person name="Damon W."/>
            <person name="Desjardin D."/>
            <person name="Finy P."/>
            <person name="Geml J."/>
            <person name="Haridas S."/>
            <person name="Hughes K."/>
            <person name="Justo A."/>
            <person name="Karasinski D."/>
            <person name="Kautmanova I."/>
            <person name="Kiss B."/>
            <person name="Kocsube S."/>
            <person name="Kotiranta H."/>
            <person name="LaButti K.M."/>
            <person name="Lechner B.E."/>
            <person name="Liimatainen K."/>
            <person name="Lipzen A."/>
            <person name="Lukacs Z."/>
            <person name="Mihaltcheva S."/>
            <person name="Morgado L.N."/>
            <person name="Niskanen T."/>
            <person name="Noordeloos M.E."/>
            <person name="Ohm R.A."/>
            <person name="Ortiz-Santana B."/>
            <person name="Ovrebo C."/>
            <person name="Racz N."/>
            <person name="Riley R."/>
            <person name="Savchenko A."/>
            <person name="Shiryaev A."/>
            <person name="Soop K."/>
            <person name="Spirin V."/>
            <person name="Szebenyi C."/>
            <person name="Tomsovsky M."/>
            <person name="Tulloss R.E."/>
            <person name="Uehling J."/>
            <person name="Grigoriev I.V."/>
            <person name="Vagvolgyi C."/>
            <person name="Papp T."/>
            <person name="Martin F.M."/>
            <person name="Miettinen O."/>
            <person name="Hibbett D.S."/>
            <person name="Nagy L.G."/>
        </authorList>
    </citation>
    <scope>NUCLEOTIDE SEQUENCE [LARGE SCALE GENOMIC DNA]</scope>
    <source>
        <strain evidence="3 4">CBS 962.96</strain>
    </source>
</reference>
<dbReference type="EMBL" id="ML180568">
    <property type="protein sequence ID" value="THU77079.1"/>
    <property type="molecule type" value="Genomic_DNA"/>
</dbReference>
<feature type="compositionally biased region" description="Basic residues" evidence="1">
    <location>
        <begin position="161"/>
        <end position="171"/>
    </location>
</feature>
<evidence type="ECO:0000256" key="1">
    <source>
        <dbReference type="SAM" id="MobiDB-lite"/>
    </source>
</evidence>
<feature type="compositionally biased region" description="Basic and acidic residues" evidence="1">
    <location>
        <begin position="40"/>
        <end position="51"/>
    </location>
</feature>